<proteinExistence type="predicted"/>
<evidence type="ECO:0000313" key="2">
    <source>
        <dbReference type="EMBL" id="KTD48515.1"/>
    </source>
</evidence>
<organism evidence="2 3">
    <name type="scientific">Legionella rubrilucens</name>
    <dbReference type="NCBI Taxonomy" id="458"/>
    <lineage>
        <taxon>Bacteria</taxon>
        <taxon>Pseudomonadati</taxon>
        <taxon>Pseudomonadota</taxon>
        <taxon>Gammaproteobacteria</taxon>
        <taxon>Legionellales</taxon>
        <taxon>Legionellaceae</taxon>
        <taxon>Legionella</taxon>
    </lineage>
</organism>
<dbReference type="Pfam" id="PF18493">
    <property type="entry name" value="DUF5617"/>
    <property type="match status" value="1"/>
</dbReference>
<evidence type="ECO:0000313" key="3">
    <source>
        <dbReference type="Proteomes" id="UP000054608"/>
    </source>
</evidence>
<sequence>MARFAFLAQEKQTIAQEYQHLKHLIPQSYPASYYELDKDDTLAAARNLLNDYTKSNSGLGRAFTFHWARHHTAEINQVVEDIDNGVIQDMDSLINRLKSIELVNPKGSLSRRIDLIVCRHVDAQCQADLKEEEQQNLHLVSI</sequence>
<keyword evidence="3" id="KW-1185">Reference proteome</keyword>
<dbReference type="InterPro" id="IPR041234">
    <property type="entry name" value="RavJ-like_C"/>
</dbReference>
<evidence type="ECO:0000259" key="1">
    <source>
        <dbReference type="Pfam" id="PF18493"/>
    </source>
</evidence>
<dbReference type="EMBL" id="LNYT01000007">
    <property type="protein sequence ID" value="KTD48515.1"/>
    <property type="molecule type" value="Genomic_DNA"/>
</dbReference>
<dbReference type="RefSeq" id="WP_058530974.1">
    <property type="nucleotide sequence ID" value="NZ_CAAAIN010000001.1"/>
</dbReference>
<reference evidence="2 3" key="1">
    <citation type="submission" date="2015-11" db="EMBL/GenBank/DDBJ databases">
        <title>Genomic analysis of 38 Legionella species identifies large and diverse effector repertoires.</title>
        <authorList>
            <person name="Burstein D."/>
            <person name="Amaro F."/>
            <person name="Zusman T."/>
            <person name="Lifshitz Z."/>
            <person name="Cohen O."/>
            <person name="Gilbert J.A."/>
            <person name="Pupko T."/>
            <person name="Shuman H.A."/>
            <person name="Segal G."/>
        </authorList>
    </citation>
    <scope>NUCLEOTIDE SEQUENCE [LARGE SCALE GENOMIC DNA]</scope>
    <source>
        <strain evidence="2 3">WA-270A-C2</strain>
    </source>
</reference>
<dbReference type="OrthoDB" id="5634947at2"/>
<name>A0A0W0XWB3_9GAMM</name>
<dbReference type="AlphaFoldDB" id="A0A0W0XWB3"/>
<accession>A0A0W0XWB3</accession>
<comment type="caution">
    <text evidence="2">The sequence shown here is derived from an EMBL/GenBank/DDBJ whole genome shotgun (WGS) entry which is preliminary data.</text>
</comment>
<dbReference type="PATRIC" id="fig|458.5.peg.898"/>
<dbReference type="Proteomes" id="UP000054608">
    <property type="component" value="Unassembled WGS sequence"/>
</dbReference>
<protein>
    <submittedName>
        <fullName evidence="2">Leucine-rich repeat-containing protein</fullName>
    </submittedName>
</protein>
<dbReference type="STRING" id="458.Lrub_0866"/>
<gene>
    <name evidence="2" type="ORF">Lrub_0866</name>
</gene>
<feature type="domain" description="RavJ-like C-terminal" evidence="1">
    <location>
        <begin position="30"/>
        <end position="117"/>
    </location>
</feature>